<reference evidence="1" key="2">
    <citation type="submission" date="2015-06" db="EMBL/GenBank/DDBJ databases">
        <authorList>
            <person name="Radhakrishnan R."/>
            <person name="Underwood A."/>
            <person name="Al-Shahib A."/>
        </authorList>
    </citation>
    <scope>NUCLEOTIDE SEQUENCE</scope>
    <source>
        <strain evidence="1">P19_London_7_VIM_2_05_10</strain>
    </source>
</reference>
<reference evidence="4 9" key="3">
    <citation type="submission" date="2017-05" db="EMBL/GenBank/DDBJ databases">
        <authorList>
            <person name="Song R."/>
            <person name="Chenine A.L."/>
            <person name="Ruprecht R.M."/>
        </authorList>
    </citation>
    <scope>NUCLEOTIDE SEQUENCE [LARGE SCALE GENOMIC DNA]</scope>
    <source>
        <strain evidence="4 9">S567_C10_BS</strain>
    </source>
</reference>
<dbReference type="EMBL" id="WXZT01000012">
    <property type="protein sequence ID" value="MZZ14227.1"/>
    <property type="molecule type" value="Genomic_DNA"/>
</dbReference>
<dbReference type="EMBL" id="WOAD01000004">
    <property type="protein sequence ID" value="MUI34900.1"/>
    <property type="molecule type" value="Genomic_DNA"/>
</dbReference>
<dbReference type="KEGG" id="paeb:NCGM1900_0437"/>
<evidence type="ECO:0000313" key="3">
    <source>
        <dbReference type="EMBL" id="MZZ14227.1"/>
    </source>
</evidence>
<evidence type="ECO:0000313" key="6">
    <source>
        <dbReference type="EMBL" id="RMS51817.1"/>
    </source>
</evidence>
<evidence type="ECO:0000313" key="10">
    <source>
        <dbReference type="Proteomes" id="UP000253594"/>
    </source>
</evidence>
<evidence type="ECO:0000313" key="11">
    <source>
        <dbReference type="Proteomes" id="UP000270834"/>
    </source>
</evidence>
<sequence length="356" mass="40859">MANSRKHLIYLVYGRQTYHQEALFSIASAFAHLRDGAAHGLTVRVYTDDPSPYAGLPVQVREVTAEELVAWCQPHGYHFRAKHVALRDALEDADQALLIDTDTFFHSSPLRLFDRIQPGSLLCNAIGARYGEHRNFPLYRDLSPYLFERGWADDEMHQLNSGVIGLPREEAKILDRSLELMDELYPIANGAYTLEEFVLAVAAHKRLELVGCTDLIHHYWSRKQLFRAKIQAWLCKHGSSLLSAAALDDTLKVTDRLPRPPRAKRLLYKLGTLPLPAPMRQFSIELLYGCHEYSNEFDRACGPVWWEKAATNAIERYPQEPIAEQIEDWLNHSLLRNLLGSRANEIRQHLRQRDLL</sequence>
<accession>A0A071LCA7</accession>
<dbReference type="Proteomes" id="UP000433532">
    <property type="component" value="Unassembled WGS sequence"/>
</dbReference>
<dbReference type="Proteomes" id="UP000194857">
    <property type="component" value="Unassembled WGS sequence"/>
</dbReference>
<reference evidence="5 10" key="4">
    <citation type="submission" date="2018-07" db="EMBL/GenBank/DDBJ databases">
        <title>Mechanisms of high-level aminoglycoside resistance among Gram-negative pathogens in Brazil.</title>
        <authorList>
            <person name="Ballaben A.S."/>
            <person name="Darini A.L.C."/>
            <person name="Doi Y."/>
        </authorList>
    </citation>
    <scope>NUCLEOTIDE SEQUENCE [LARGE SCALE GENOMIC DNA]</scope>
    <source>
        <strain evidence="5 10">B2-305</strain>
    </source>
</reference>
<gene>
    <name evidence="6" type="ORF">ALP65_03202</name>
    <name evidence="4" type="ORF">CAZ10_18085</name>
    <name evidence="5" type="ORF">DT376_11410</name>
    <name evidence="2" type="ORF">GNQ48_07770</name>
    <name evidence="3" type="ORF">GUL26_18420</name>
    <name evidence="7" type="ORF">L4V69_05530</name>
    <name evidence="1" type="ORF">PAERUG_P19_London_7_VIM_2_05_10_02083</name>
</gene>
<evidence type="ECO:0000313" key="1">
    <source>
        <dbReference type="EMBL" id="CRO60063.1"/>
    </source>
</evidence>
<dbReference type="Proteomes" id="UP000253594">
    <property type="component" value="Unassembled WGS sequence"/>
</dbReference>
<dbReference type="Proteomes" id="UP000045039">
    <property type="component" value="Unassembled WGS sequence"/>
</dbReference>
<reference evidence="6 11" key="5">
    <citation type="submission" date="2018-08" db="EMBL/GenBank/DDBJ databases">
        <title>Recombination of ecologically and evolutionarily significant loci maintains genetic cohesion in the Pseudomonas syringae species complex.</title>
        <authorList>
            <person name="Dillon M."/>
            <person name="Thakur S."/>
            <person name="Almeida R.N.D."/>
            <person name="Weir B.S."/>
            <person name="Guttman D.S."/>
        </authorList>
    </citation>
    <scope>NUCLEOTIDE SEQUENCE [LARGE SCALE GENOMIC DNA]</scope>
    <source>
        <strain evidence="6 11">ICMP 7846</strain>
    </source>
</reference>
<protein>
    <recommendedName>
        <fullName evidence="13">Nucleotide-diphospho-sugar transferase</fullName>
    </recommendedName>
</protein>
<evidence type="ECO:0000313" key="4">
    <source>
        <dbReference type="EMBL" id="OTI60194.1"/>
    </source>
</evidence>
<evidence type="ECO:0000313" key="8">
    <source>
        <dbReference type="Proteomes" id="UP000045039"/>
    </source>
</evidence>
<evidence type="ECO:0000313" key="12">
    <source>
        <dbReference type="Proteomes" id="UP000433532"/>
    </source>
</evidence>
<dbReference type="EMBL" id="NFFZ01000009">
    <property type="protein sequence ID" value="OTI60194.1"/>
    <property type="molecule type" value="Genomic_DNA"/>
</dbReference>
<organism evidence="5 10">
    <name type="scientific">Pseudomonas aeruginosa</name>
    <dbReference type="NCBI Taxonomy" id="287"/>
    <lineage>
        <taxon>Bacteria</taxon>
        <taxon>Pseudomonadati</taxon>
        <taxon>Pseudomonadota</taxon>
        <taxon>Gammaproteobacteria</taxon>
        <taxon>Pseudomonadales</taxon>
        <taxon>Pseudomonadaceae</taxon>
        <taxon>Pseudomonas</taxon>
    </lineage>
</organism>
<evidence type="ECO:0000313" key="7">
    <source>
        <dbReference type="EMBL" id="WOS78601.1"/>
    </source>
</evidence>
<dbReference type="OMA" id="GYHFRSK"/>
<proteinExistence type="predicted"/>
<dbReference type="Proteomes" id="UP001297540">
    <property type="component" value="Chromosome"/>
</dbReference>
<reference evidence="7" key="9">
    <citation type="submission" date="2023-10" db="EMBL/GenBank/DDBJ databases">
        <title>Pathogen: clinical or host-associated sample.</title>
        <authorList>
            <person name="Hergert J."/>
            <person name="Casey R."/>
            <person name="Wagner J."/>
            <person name="Young E.L."/>
            <person name="Oakeson K.F."/>
        </authorList>
    </citation>
    <scope>NUCLEOTIDE SEQUENCE</scope>
    <source>
        <strain evidence="7">2021CK-01020</strain>
    </source>
</reference>
<evidence type="ECO:0000313" key="9">
    <source>
        <dbReference type="Proteomes" id="UP000194857"/>
    </source>
</evidence>
<reference evidence="3" key="7">
    <citation type="submission" date="2020-01" db="EMBL/GenBank/DDBJ databases">
        <title>Bacteria Cultured from War Wounds Associated with the Conflict in Eastern Ukraine.</title>
        <authorList>
            <person name="Snesrud E."/>
            <person name="Galac M.R."/>
            <person name="Mc Gann P."/>
            <person name="Valentine K."/>
            <person name="Viacheslav K."/>
        </authorList>
    </citation>
    <scope>NUCLEOTIDE SEQUENCE</scope>
    <source>
        <strain evidence="3">VNMU148</strain>
    </source>
</reference>
<dbReference type="Proteomes" id="UP000644192">
    <property type="component" value="Unassembled WGS sequence"/>
</dbReference>
<dbReference type="EMBL" id="RBSQ01000828">
    <property type="protein sequence ID" value="RMS51817.1"/>
    <property type="molecule type" value="Genomic_DNA"/>
</dbReference>
<evidence type="ECO:0000313" key="2">
    <source>
        <dbReference type="EMBL" id="MUI34900.1"/>
    </source>
</evidence>
<reference evidence="7" key="8">
    <citation type="submission" date="2023-06" db="EMBL/GenBank/DDBJ databases">
        <authorList>
            <consortium name="Clinical and Environmental Microbiology Branch: Whole genome sequencing antimicrobial resistance pathogens in the healthcare setting"/>
        </authorList>
    </citation>
    <scope>NUCLEOTIDE SEQUENCE</scope>
    <source>
        <strain evidence="7">2021CK-01020</strain>
    </source>
</reference>
<dbReference type="EMBL" id="CVVU01000111">
    <property type="protein sequence ID" value="CRO60063.1"/>
    <property type="molecule type" value="Genomic_DNA"/>
</dbReference>
<dbReference type="AlphaFoldDB" id="A0A071LCA7"/>
<evidence type="ECO:0000313" key="5">
    <source>
        <dbReference type="EMBL" id="RCI74728.1"/>
    </source>
</evidence>
<dbReference type="RefSeq" id="WP_003084637.1">
    <property type="nucleotide sequence ID" value="NZ_AP014622.1"/>
</dbReference>
<accession>A0A1S1BXA4</accession>
<dbReference type="EMBL" id="CP136986">
    <property type="protein sequence ID" value="WOS78601.1"/>
    <property type="molecule type" value="Genomic_DNA"/>
</dbReference>
<reference evidence="8" key="1">
    <citation type="submission" date="2015-06" db="EMBL/GenBank/DDBJ databases">
        <authorList>
            <person name="Radhakrishnan Rajesh"/>
            <person name="Underwood Anthony"/>
            <person name="Al-Shahib Ali"/>
        </authorList>
    </citation>
    <scope>NUCLEOTIDE SEQUENCE [LARGE SCALE GENOMIC DNA]</scope>
    <source>
        <strain evidence="8">P19_London_7_VIM_2_05_10</strain>
    </source>
</reference>
<dbReference type="Proteomes" id="UP000270834">
    <property type="component" value="Unassembled WGS sequence"/>
</dbReference>
<reference evidence="2 12" key="6">
    <citation type="submission" date="2019-11" db="EMBL/GenBank/DDBJ databases">
        <title>Genomes of ocular Pseudomonas aeruginosa isolates.</title>
        <authorList>
            <person name="Khan M."/>
            <person name="Rice S.A."/>
            <person name="Willcox M.D.P."/>
            <person name="Stapleton F."/>
        </authorList>
    </citation>
    <scope>NUCLEOTIDE SEQUENCE [LARGE SCALE GENOMIC DNA]</scope>
    <source>
        <strain evidence="2 12">PA221</strain>
    </source>
</reference>
<name>A0A071LCA7_PSEAI</name>
<evidence type="ECO:0008006" key="13">
    <source>
        <dbReference type="Google" id="ProtNLM"/>
    </source>
</evidence>
<dbReference type="EMBL" id="QORE01000307">
    <property type="protein sequence ID" value="RCI74728.1"/>
    <property type="molecule type" value="Genomic_DNA"/>
</dbReference>